<keyword evidence="1" id="KW-1015">Disulfide bond</keyword>
<accession>A0A251NI75</accession>
<evidence type="ECO:0000256" key="2">
    <source>
        <dbReference type="ARBA" id="ARBA00023180"/>
    </source>
</evidence>
<dbReference type="InterPro" id="IPR039391">
    <property type="entry name" value="Phytocyanin-like"/>
</dbReference>
<evidence type="ECO:0000259" key="4">
    <source>
        <dbReference type="PROSITE" id="PS51485"/>
    </source>
</evidence>
<keyword evidence="6" id="KW-1185">Reference proteome</keyword>
<dbReference type="SMR" id="A0A251NI75"/>
<dbReference type="SUPFAM" id="SSF49503">
    <property type="entry name" value="Cupredoxins"/>
    <property type="match status" value="1"/>
</dbReference>
<dbReference type="STRING" id="3760.A0A251NI75"/>
<feature type="signal peptide" evidence="3">
    <location>
        <begin position="1"/>
        <end position="29"/>
    </location>
</feature>
<dbReference type="OrthoDB" id="1161309at2759"/>
<feature type="chain" id="PRO_5013055343" description="Phytocyanin domain-containing protein" evidence="3">
    <location>
        <begin position="30"/>
        <end position="161"/>
    </location>
</feature>
<dbReference type="GO" id="GO:0005886">
    <property type="term" value="C:plasma membrane"/>
    <property type="evidence" value="ECO:0000318"/>
    <property type="project" value="GO_Central"/>
</dbReference>
<keyword evidence="3" id="KW-0732">Signal</keyword>
<dbReference type="InterPro" id="IPR003245">
    <property type="entry name" value="Phytocyanin_dom"/>
</dbReference>
<dbReference type="PROSITE" id="PS51485">
    <property type="entry name" value="PHYTOCYANIN"/>
    <property type="match status" value="1"/>
</dbReference>
<reference evidence="5 6" key="1">
    <citation type="journal article" date="2013" name="Nat. Genet.">
        <title>The high-quality draft genome of peach (Prunus persica) identifies unique patterns of genetic diversity, domestication and genome evolution.</title>
        <authorList>
            <consortium name="International Peach Genome Initiative"/>
            <person name="Verde I."/>
            <person name="Abbott A.G."/>
            <person name="Scalabrin S."/>
            <person name="Jung S."/>
            <person name="Shu S."/>
            <person name="Marroni F."/>
            <person name="Zhebentyayeva T."/>
            <person name="Dettori M.T."/>
            <person name="Grimwood J."/>
            <person name="Cattonaro F."/>
            <person name="Zuccolo A."/>
            <person name="Rossini L."/>
            <person name="Jenkins J."/>
            <person name="Vendramin E."/>
            <person name="Meisel L.A."/>
            <person name="Decroocq V."/>
            <person name="Sosinski B."/>
            <person name="Prochnik S."/>
            <person name="Mitros T."/>
            <person name="Policriti A."/>
            <person name="Cipriani G."/>
            <person name="Dondini L."/>
            <person name="Ficklin S."/>
            <person name="Goodstein D.M."/>
            <person name="Xuan P."/>
            <person name="Del Fabbro C."/>
            <person name="Aramini V."/>
            <person name="Copetti D."/>
            <person name="Gonzalez S."/>
            <person name="Horner D.S."/>
            <person name="Falchi R."/>
            <person name="Lucas S."/>
            <person name="Mica E."/>
            <person name="Maldonado J."/>
            <person name="Lazzari B."/>
            <person name="Bielenberg D."/>
            <person name="Pirona R."/>
            <person name="Miculan M."/>
            <person name="Barakat A."/>
            <person name="Testolin R."/>
            <person name="Stella A."/>
            <person name="Tartarini S."/>
            <person name="Tonutti P."/>
            <person name="Arus P."/>
            <person name="Orellana A."/>
            <person name="Wells C."/>
            <person name="Main D."/>
            <person name="Vizzotto G."/>
            <person name="Silva H."/>
            <person name="Salamini F."/>
            <person name="Schmutz J."/>
            <person name="Morgante M."/>
            <person name="Rokhsar D.S."/>
        </authorList>
    </citation>
    <scope>NUCLEOTIDE SEQUENCE [LARGE SCALE GENOMIC DNA]</scope>
    <source>
        <strain evidence="6">cv. Nemared</strain>
    </source>
</reference>
<dbReference type="EMBL" id="CM007657">
    <property type="protein sequence ID" value="ONH98359.1"/>
    <property type="molecule type" value="Genomic_DNA"/>
</dbReference>
<gene>
    <name evidence="5" type="ORF">PRUPE_7G246100</name>
</gene>
<name>A0A251NI75_PRUPE</name>
<dbReference type="PANTHER" id="PTHR33021:SF325">
    <property type="entry name" value="PHYTOCYANIN DOMAIN-CONTAINING PROTEIN"/>
    <property type="match status" value="1"/>
</dbReference>
<evidence type="ECO:0000256" key="3">
    <source>
        <dbReference type="SAM" id="SignalP"/>
    </source>
</evidence>
<feature type="domain" description="Phytocyanin" evidence="4">
    <location>
        <begin position="30"/>
        <end position="132"/>
    </location>
</feature>
<dbReference type="Pfam" id="PF02298">
    <property type="entry name" value="Cu_bind_like"/>
    <property type="match status" value="1"/>
</dbReference>
<dbReference type="Gene3D" id="2.60.40.420">
    <property type="entry name" value="Cupredoxins - blue copper proteins"/>
    <property type="match status" value="1"/>
</dbReference>
<dbReference type="Gramene" id="ONH98359">
    <property type="protein sequence ID" value="ONH98359"/>
    <property type="gene ID" value="PRUPE_7G246100"/>
</dbReference>
<sequence>MNNIIVNNAMLLVIAAVAASMMMLPTAEAALYTVGDDLGWTIPPGGAATYAAWAAKHSFVVKDILVFNFSAGEDDLAVVTKEDFDTCNTTNPLYEFEEPATLQFLASDTFYFTSTLAGHCSKGQKLAIYFAPSSTDSPSPSPTSSFPLKFVSQKIMQGTRT</sequence>
<dbReference type="PANTHER" id="PTHR33021">
    <property type="entry name" value="BLUE COPPER PROTEIN"/>
    <property type="match status" value="1"/>
</dbReference>
<keyword evidence="2" id="KW-0325">Glycoprotein</keyword>
<dbReference type="Proteomes" id="UP000006882">
    <property type="component" value="Chromosome G7"/>
</dbReference>
<evidence type="ECO:0000313" key="5">
    <source>
        <dbReference type="EMBL" id="ONH98359.1"/>
    </source>
</evidence>
<dbReference type="InterPro" id="IPR008972">
    <property type="entry name" value="Cupredoxin"/>
</dbReference>
<dbReference type="GO" id="GO:0009055">
    <property type="term" value="F:electron transfer activity"/>
    <property type="evidence" value="ECO:0007669"/>
    <property type="project" value="InterPro"/>
</dbReference>
<dbReference type="FunFam" id="2.60.40.420:FF:000034">
    <property type="entry name" value="Cupredoxin superfamily protein"/>
    <property type="match status" value="1"/>
</dbReference>
<protein>
    <recommendedName>
        <fullName evidence="4">Phytocyanin domain-containing protein</fullName>
    </recommendedName>
</protein>
<evidence type="ECO:0000313" key="6">
    <source>
        <dbReference type="Proteomes" id="UP000006882"/>
    </source>
</evidence>
<organism evidence="5 6">
    <name type="scientific">Prunus persica</name>
    <name type="common">Peach</name>
    <name type="synonym">Amygdalus persica</name>
    <dbReference type="NCBI Taxonomy" id="3760"/>
    <lineage>
        <taxon>Eukaryota</taxon>
        <taxon>Viridiplantae</taxon>
        <taxon>Streptophyta</taxon>
        <taxon>Embryophyta</taxon>
        <taxon>Tracheophyta</taxon>
        <taxon>Spermatophyta</taxon>
        <taxon>Magnoliopsida</taxon>
        <taxon>eudicotyledons</taxon>
        <taxon>Gunneridae</taxon>
        <taxon>Pentapetalae</taxon>
        <taxon>rosids</taxon>
        <taxon>fabids</taxon>
        <taxon>Rosales</taxon>
        <taxon>Rosaceae</taxon>
        <taxon>Amygdaloideae</taxon>
        <taxon>Amygdaleae</taxon>
        <taxon>Prunus</taxon>
    </lineage>
</organism>
<proteinExistence type="predicted"/>
<dbReference type="AlphaFoldDB" id="A0A251NI75"/>
<evidence type="ECO:0000256" key="1">
    <source>
        <dbReference type="ARBA" id="ARBA00023157"/>
    </source>
</evidence>